<dbReference type="PANTHER" id="PTHR10353">
    <property type="entry name" value="GLYCOSYL HYDROLASE"/>
    <property type="match status" value="1"/>
</dbReference>
<evidence type="ECO:0000256" key="5">
    <source>
        <dbReference type="ARBA" id="ARBA00023295"/>
    </source>
</evidence>
<dbReference type="SUPFAM" id="SSF51445">
    <property type="entry name" value="(Trans)glycosidases"/>
    <property type="match status" value="1"/>
</dbReference>
<feature type="active site" description="Nucleophile" evidence="6">
    <location>
        <position position="413"/>
    </location>
</feature>
<accession>A0A5D2IX92</accession>
<dbReference type="PANTHER" id="PTHR10353:SF210">
    <property type="entry name" value="BETA-GLUCOSIDASE"/>
    <property type="match status" value="1"/>
</dbReference>
<dbReference type="GO" id="GO:0030245">
    <property type="term" value="P:cellulose catabolic process"/>
    <property type="evidence" value="ECO:0007669"/>
    <property type="project" value="InterPro"/>
</dbReference>
<keyword evidence="4 8" id="KW-0378">Hydrolase</keyword>
<feature type="active site" description="Proton donor" evidence="6">
    <location>
        <position position="209"/>
    </location>
</feature>
<dbReference type="InterPro" id="IPR017736">
    <property type="entry name" value="Glyco_hydro_1_beta-glucosidase"/>
</dbReference>
<dbReference type="AlphaFoldDB" id="A0A5D2IX92"/>
<feature type="region of interest" description="Disordered" evidence="9">
    <location>
        <begin position="1"/>
        <end position="39"/>
    </location>
</feature>
<dbReference type="FunFam" id="3.20.20.80:FF:000022">
    <property type="entry name" value="Beta-glucosidase 11"/>
    <property type="match status" value="1"/>
</dbReference>
<gene>
    <name evidence="10" type="ORF">ES332_D11G380400v1</name>
</gene>
<protein>
    <recommendedName>
        <fullName evidence="3 8">Beta-glucosidase</fullName>
        <ecNumber evidence="3 8">3.2.1.21</ecNumber>
    </recommendedName>
</protein>
<keyword evidence="5 8" id="KW-0326">Glycosidase</keyword>
<comment type="catalytic activity">
    <reaction evidence="1 8">
        <text>Hydrolysis of terminal, non-reducing beta-D-glucosyl residues with release of beta-D-glucose.</text>
        <dbReference type="EC" id="3.2.1.21"/>
    </reaction>
</comment>
<evidence type="ECO:0000256" key="7">
    <source>
        <dbReference type="PIRSR" id="PIRSR617736-2"/>
    </source>
</evidence>
<dbReference type="PRINTS" id="PR00131">
    <property type="entry name" value="GLHYDRLASE1"/>
</dbReference>
<dbReference type="Proteomes" id="UP000322667">
    <property type="component" value="Chromosome D11"/>
</dbReference>
<dbReference type="GO" id="GO:0008422">
    <property type="term" value="F:beta-glucosidase activity"/>
    <property type="evidence" value="ECO:0007669"/>
    <property type="project" value="UniProtKB-EC"/>
</dbReference>
<evidence type="ECO:0000256" key="3">
    <source>
        <dbReference type="ARBA" id="ARBA00012744"/>
    </source>
</evidence>
<feature type="binding site" evidence="7">
    <location>
        <position position="462"/>
    </location>
    <ligand>
        <name>substrate</name>
    </ligand>
</feature>
<feature type="binding site" evidence="7">
    <location>
        <position position="342"/>
    </location>
    <ligand>
        <name>substrate</name>
    </ligand>
</feature>
<evidence type="ECO:0000256" key="2">
    <source>
        <dbReference type="ARBA" id="ARBA00010838"/>
    </source>
</evidence>
<sequence length="509" mass="58050">MGASLSMSDTITTTTKKKNMAKKKHVLKEDDEHDGSNTKKQVCRADFPPHFVFGVSTSSYQIEGGVNEGCRGKSIWDAFSHIEGKIVDGSNADVAVDHYNRYKEDIELISELGFKAYRFSISWPRIFPDGLGTKVNEEGIAFYNNVIDALLEKGIEPFVTLYHWDLPLHLHESIGGWLNKQIVDYFAKFADTCFEHFGDRVKNWGTINEPLHIAVGGYDTGRSAPGRNHNSSIETYLAAHHMILAHAAAVSIYHSKYKDKQGGQIGLVVDCEWAEANSDKIEDQCAAERRVEFQLGWFLHPLYFGNYPESMRDRLGEQLPQFTEEDEELLKSSTDFIGLNQYTSRLVSHAEDSVEEGHFEKAQQVAKIVEWEDGGIIGEKAASEWLYIVPWGMRKVLNYISHTYNNPPIYIMENGMDDEINENVPLHEMLDDKKRIEFYKGYLASVAQAIKDGVDVRGYCAWSLLDNFEWSHGYTKRFGLVYVDYKNGLTRHPKSSAFWFKSFLKDNQE</sequence>
<evidence type="ECO:0000256" key="9">
    <source>
        <dbReference type="SAM" id="MobiDB-lite"/>
    </source>
</evidence>
<dbReference type="Gene3D" id="3.20.20.80">
    <property type="entry name" value="Glycosidases"/>
    <property type="match status" value="1"/>
</dbReference>
<comment type="similarity">
    <text evidence="2 8">Belongs to the glycosyl hydrolase 1 family.</text>
</comment>
<dbReference type="Pfam" id="PF00232">
    <property type="entry name" value="Glyco_hydro_1"/>
    <property type="match status" value="1"/>
</dbReference>
<evidence type="ECO:0000313" key="11">
    <source>
        <dbReference type="Proteomes" id="UP000322667"/>
    </source>
</evidence>
<dbReference type="InterPro" id="IPR017853">
    <property type="entry name" value="GH"/>
</dbReference>
<proteinExistence type="inferred from homology"/>
<feature type="compositionally biased region" description="Basic and acidic residues" evidence="9">
    <location>
        <begin position="27"/>
        <end position="37"/>
    </location>
</feature>
<feature type="binding site" evidence="7">
    <location>
        <position position="208"/>
    </location>
    <ligand>
        <name>substrate</name>
    </ligand>
</feature>
<evidence type="ECO:0000256" key="4">
    <source>
        <dbReference type="ARBA" id="ARBA00022801"/>
    </source>
</evidence>
<evidence type="ECO:0000256" key="6">
    <source>
        <dbReference type="PIRSR" id="PIRSR617736-1"/>
    </source>
</evidence>
<dbReference type="InterPro" id="IPR001360">
    <property type="entry name" value="Glyco_hydro_1"/>
</dbReference>
<dbReference type="PROSITE" id="PS00653">
    <property type="entry name" value="GLYCOSYL_HYDROL_F1_2"/>
    <property type="match status" value="1"/>
</dbReference>
<dbReference type="InterPro" id="IPR033132">
    <property type="entry name" value="GH_1_N_CS"/>
</dbReference>
<reference evidence="10 11" key="1">
    <citation type="submission" date="2019-07" db="EMBL/GenBank/DDBJ databases">
        <title>WGS assembly of Gossypium tomentosum.</title>
        <authorList>
            <person name="Chen Z.J."/>
            <person name="Sreedasyam A."/>
            <person name="Ando A."/>
            <person name="Song Q."/>
            <person name="De L."/>
            <person name="Hulse-Kemp A."/>
            <person name="Ding M."/>
            <person name="Ye W."/>
            <person name="Kirkbride R."/>
            <person name="Jenkins J."/>
            <person name="Plott C."/>
            <person name="Lovell J."/>
            <person name="Lin Y.-M."/>
            <person name="Vaughn R."/>
            <person name="Liu B."/>
            <person name="Li W."/>
            <person name="Simpson S."/>
            <person name="Scheffler B."/>
            <person name="Saski C."/>
            <person name="Grover C."/>
            <person name="Hu G."/>
            <person name="Conover J."/>
            <person name="Carlson J."/>
            <person name="Shu S."/>
            <person name="Boston L."/>
            <person name="Williams M."/>
            <person name="Peterson D."/>
            <person name="Mcgee K."/>
            <person name="Jones D."/>
            <person name="Wendel J."/>
            <person name="Stelly D."/>
            <person name="Grimwood J."/>
            <person name="Schmutz J."/>
        </authorList>
    </citation>
    <scope>NUCLEOTIDE SEQUENCE [LARGE SCALE GENOMIC DNA]</scope>
    <source>
        <strain evidence="10">7179.01</strain>
    </source>
</reference>
<dbReference type="EMBL" id="CM017633">
    <property type="protein sequence ID" value="TYH47000.1"/>
    <property type="molecule type" value="Genomic_DNA"/>
</dbReference>
<feature type="compositionally biased region" description="Basic residues" evidence="9">
    <location>
        <begin position="15"/>
        <end position="26"/>
    </location>
</feature>
<feature type="binding site" evidence="7">
    <location>
        <begin position="469"/>
        <end position="470"/>
    </location>
    <ligand>
        <name>substrate</name>
    </ligand>
</feature>
<evidence type="ECO:0000313" key="10">
    <source>
        <dbReference type="EMBL" id="TYH47000.1"/>
    </source>
</evidence>
<dbReference type="EC" id="3.2.1.21" evidence="3 8"/>
<dbReference type="NCBIfam" id="TIGR03356">
    <property type="entry name" value="BGL"/>
    <property type="match status" value="1"/>
</dbReference>
<feature type="binding site" evidence="7">
    <location>
        <position position="163"/>
    </location>
    <ligand>
        <name>substrate</name>
    </ligand>
</feature>
<keyword evidence="11" id="KW-1185">Reference proteome</keyword>
<name>A0A5D2IX92_GOSTO</name>
<feature type="binding site" evidence="7">
    <location>
        <position position="61"/>
    </location>
    <ligand>
        <name>substrate</name>
    </ligand>
</feature>
<organism evidence="10 11">
    <name type="scientific">Gossypium tomentosum</name>
    <name type="common">Hawaiian cotton</name>
    <name type="synonym">Gossypium sandvicense</name>
    <dbReference type="NCBI Taxonomy" id="34277"/>
    <lineage>
        <taxon>Eukaryota</taxon>
        <taxon>Viridiplantae</taxon>
        <taxon>Streptophyta</taxon>
        <taxon>Embryophyta</taxon>
        <taxon>Tracheophyta</taxon>
        <taxon>Spermatophyta</taxon>
        <taxon>Magnoliopsida</taxon>
        <taxon>eudicotyledons</taxon>
        <taxon>Gunneridae</taxon>
        <taxon>Pentapetalae</taxon>
        <taxon>rosids</taxon>
        <taxon>malvids</taxon>
        <taxon>Malvales</taxon>
        <taxon>Malvaceae</taxon>
        <taxon>Malvoideae</taxon>
        <taxon>Gossypium</taxon>
    </lineage>
</organism>
<evidence type="ECO:0000256" key="1">
    <source>
        <dbReference type="ARBA" id="ARBA00000448"/>
    </source>
</evidence>
<evidence type="ECO:0000256" key="8">
    <source>
        <dbReference type="RuleBase" id="RU361175"/>
    </source>
</evidence>